<sequence>MHPKTQLARLIALALAPAIAITLADTAAAQTATAQALPTAPTLLPSLTVAGGTTKTIDTTTKLQQLKLGSGAALVAPAGKSLTLTVGGIGLPIKAGTYCCDVVLTVTDNIDVSYSSGSPGGASETLNHVLRTGVYIDNGARVASKSVAAIVSEGTVSNSAAKGVYIESREPKFNGFIVTGLSNYTITDPTILLYGNGGNDFVGFGAGIKADGYAKVKVDGAYIYAKGAIRTAMFAGGNSTLDVNNSFIDVRNGTLPSDYSFTVATGKLMEVPWVLGLAGNNRATNLVGSATATYTASRIRAQGWGALSTDDTTKVRLKAKDSRIEVTQSGYGAYSIGDSVDTFDNCRINVADMALIMANGAASGTFTNGTVVNSGRFGVMMHSNSGGTLIVNKGSVINSKEASIQLKSSSPTIIVNKARLVPANGLLIQAVVNDDPYMTELGFPASGSEVNATFRDTSLVGDIVNGNTVAAGVTTRLYNTRLLGAITQATTTHQTADDGTALSMAHPELYKLVGAFTHSYASTGSSFPVDVTLGGSSEWIVNRTSYLTKLTIGANASVVAASGKTLTMTVDGVNTSIVPGRAYSGAIVLTVS</sequence>
<evidence type="ECO:0000313" key="4">
    <source>
        <dbReference type="RefSeq" id="WP_028311745.1"/>
    </source>
</evidence>
<protein>
    <submittedName>
        <fullName evidence="4">Right-handed parallel beta-helix repeat-containing protein</fullName>
    </submittedName>
</protein>
<feature type="domain" description="Right handed beta helix" evidence="2">
    <location>
        <begin position="318"/>
        <end position="417"/>
    </location>
</feature>
<proteinExistence type="predicted"/>
<dbReference type="InterPro" id="IPR039448">
    <property type="entry name" value="Beta_helix"/>
</dbReference>
<evidence type="ECO:0000259" key="2">
    <source>
        <dbReference type="Pfam" id="PF13229"/>
    </source>
</evidence>
<dbReference type="Pfam" id="PF13229">
    <property type="entry name" value="Beta_helix"/>
    <property type="match status" value="1"/>
</dbReference>
<accession>A0A8B6X439</accession>
<organism evidence="3 4">
    <name type="scientific">Derxia gummosa DSM 723</name>
    <dbReference type="NCBI Taxonomy" id="1121388"/>
    <lineage>
        <taxon>Bacteria</taxon>
        <taxon>Pseudomonadati</taxon>
        <taxon>Pseudomonadota</taxon>
        <taxon>Betaproteobacteria</taxon>
        <taxon>Burkholderiales</taxon>
        <taxon>Alcaligenaceae</taxon>
        <taxon>Derxia</taxon>
    </lineage>
</organism>
<name>A0A8B6X439_9BURK</name>
<feature type="signal peptide" evidence="1">
    <location>
        <begin position="1"/>
        <end position="20"/>
    </location>
</feature>
<evidence type="ECO:0000256" key="1">
    <source>
        <dbReference type="SAM" id="SignalP"/>
    </source>
</evidence>
<reference evidence="4" key="1">
    <citation type="submission" date="2025-08" db="UniProtKB">
        <authorList>
            <consortium name="RefSeq"/>
        </authorList>
    </citation>
    <scope>IDENTIFICATION</scope>
</reference>
<keyword evidence="3" id="KW-1185">Reference proteome</keyword>
<evidence type="ECO:0000313" key="3">
    <source>
        <dbReference type="Proteomes" id="UP000675920"/>
    </source>
</evidence>
<dbReference type="Proteomes" id="UP000675920">
    <property type="component" value="Unplaced"/>
</dbReference>
<feature type="chain" id="PRO_5034939059" evidence="1">
    <location>
        <begin position="21"/>
        <end position="592"/>
    </location>
</feature>
<dbReference type="RefSeq" id="WP_028311745.1">
    <property type="nucleotide sequence ID" value="NZ_AXWS01000013.1"/>
</dbReference>
<dbReference type="OrthoDB" id="7054234at2"/>
<dbReference type="AlphaFoldDB" id="A0A8B6X439"/>
<keyword evidence="1" id="KW-0732">Signal</keyword>